<protein>
    <submittedName>
        <fullName evidence="1">Uncharacterized protein</fullName>
    </submittedName>
</protein>
<dbReference type="Gramene" id="PGSC0003DMT400018715">
    <property type="protein sequence ID" value="PGSC0003DMT400018715"/>
    <property type="gene ID" value="PGSC0003DMG400007248"/>
</dbReference>
<dbReference type="Proteomes" id="UP000011115">
    <property type="component" value="Unassembled WGS sequence"/>
</dbReference>
<reference evidence="2" key="1">
    <citation type="journal article" date="2011" name="Nature">
        <title>Genome sequence and analysis of the tuber crop potato.</title>
        <authorList>
            <consortium name="The Potato Genome Sequencing Consortium"/>
        </authorList>
    </citation>
    <scope>NUCLEOTIDE SEQUENCE [LARGE SCALE GENOMIC DNA]</scope>
    <source>
        <strain evidence="2">cv. DM1-3 516 R44</strain>
    </source>
</reference>
<proteinExistence type="predicted"/>
<name>M1AB17_SOLTU</name>
<evidence type="ECO:0000313" key="1">
    <source>
        <dbReference type="EnsemblPlants" id="PGSC0003DMT400018715"/>
    </source>
</evidence>
<reference evidence="1" key="2">
    <citation type="submission" date="2015-06" db="UniProtKB">
        <authorList>
            <consortium name="EnsemblPlants"/>
        </authorList>
    </citation>
    <scope>IDENTIFICATION</scope>
    <source>
        <strain evidence="1">DM1-3 516 R44</strain>
    </source>
</reference>
<dbReference type="AlphaFoldDB" id="M1AB17"/>
<dbReference type="InParanoid" id="M1AB17"/>
<dbReference type="PaxDb" id="4113-PGSC0003DMT400018715"/>
<keyword evidence="2" id="KW-1185">Reference proteome</keyword>
<dbReference type="HOGENOM" id="CLU_2890263_0_0_1"/>
<organism evidence="1 2">
    <name type="scientific">Solanum tuberosum</name>
    <name type="common">Potato</name>
    <dbReference type="NCBI Taxonomy" id="4113"/>
    <lineage>
        <taxon>Eukaryota</taxon>
        <taxon>Viridiplantae</taxon>
        <taxon>Streptophyta</taxon>
        <taxon>Embryophyta</taxon>
        <taxon>Tracheophyta</taxon>
        <taxon>Spermatophyta</taxon>
        <taxon>Magnoliopsida</taxon>
        <taxon>eudicotyledons</taxon>
        <taxon>Gunneridae</taxon>
        <taxon>Pentapetalae</taxon>
        <taxon>asterids</taxon>
        <taxon>lamiids</taxon>
        <taxon>Solanales</taxon>
        <taxon>Solanaceae</taxon>
        <taxon>Solanoideae</taxon>
        <taxon>Solaneae</taxon>
        <taxon>Solanum</taxon>
    </lineage>
</organism>
<evidence type="ECO:0000313" key="2">
    <source>
        <dbReference type="Proteomes" id="UP000011115"/>
    </source>
</evidence>
<sequence>MRETITELDEKTYNTTHNFKYNTPGAPEVNITVIRETGFTFLRLATETNELKGFLLPLTATNR</sequence>
<accession>M1AB17</accession>
<dbReference type="EnsemblPlants" id="PGSC0003DMT400018715">
    <property type="protein sequence ID" value="PGSC0003DMT400018715"/>
    <property type="gene ID" value="PGSC0003DMG400007248"/>
</dbReference>